<dbReference type="Proteomes" id="UP001652409">
    <property type="component" value="Unassembled WGS sequence"/>
</dbReference>
<gene>
    <name evidence="8" type="primary">gdhA</name>
    <name evidence="8" type="ORF">OCV61_12260</name>
</gene>
<accession>A0ABT2TVC3</accession>
<dbReference type="NCBIfam" id="NF006929">
    <property type="entry name" value="PRK09414.1"/>
    <property type="match status" value="1"/>
</dbReference>
<dbReference type="Pfam" id="PF02812">
    <property type="entry name" value="ELFV_dehydrog_N"/>
    <property type="match status" value="1"/>
</dbReference>
<keyword evidence="4 5" id="KW-0560">Oxidoreductase</keyword>
<organism evidence="8 9">
    <name type="scientific">Blautia ammoniilytica</name>
    <dbReference type="NCBI Taxonomy" id="2981782"/>
    <lineage>
        <taxon>Bacteria</taxon>
        <taxon>Bacillati</taxon>
        <taxon>Bacillota</taxon>
        <taxon>Clostridia</taxon>
        <taxon>Lachnospirales</taxon>
        <taxon>Lachnospiraceae</taxon>
        <taxon>Blautia</taxon>
    </lineage>
</organism>
<protein>
    <recommendedName>
        <fullName evidence="3 5">Glutamate dehydrogenase</fullName>
    </recommendedName>
</protein>
<feature type="domain" description="Glutamate/phenylalanine/leucine/valine/L-tryptophan dehydrogenase C-terminal" evidence="7">
    <location>
        <begin position="202"/>
        <end position="442"/>
    </location>
</feature>
<dbReference type="PANTHER" id="PTHR43571:SF1">
    <property type="entry name" value="NADP-SPECIFIC GLUTAMATE DEHYDROGENASE 1-RELATED"/>
    <property type="match status" value="1"/>
</dbReference>
<dbReference type="SUPFAM" id="SSF53223">
    <property type="entry name" value="Aminoacid dehydrogenase-like, N-terminal domain"/>
    <property type="match status" value="1"/>
</dbReference>
<reference evidence="8 9" key="1">
    <citation type="journal article" date="2021" name="ISME Commun">
        <title>Automated analysis of genomic sequences facilitates high-throughput and comprehensive description of bacteria.</title>
        <authorList>
            <person name="Hitch T.C.A."/>
        </authorList>
    </citation>
    <scope>NUCLEOTIDE SEQUENCE [LARGE SCALE GENOMIC DNA]</scope>
    <source>
        <strain evidence="8 9">Sanger_23</strain>
    </source>
</reference>
<dbReference type="PIRSF" id="PIRSF000185">
    <property type="entry name" value="Glu_DH"/>
    <property type="match status" value="1"/>
</dbReference>
<dbReference type="RefSeq" id="WP_158422025.1">
    <property type="nucleotide sequence ID" value="NZ_JAOQJL010000025.1"/>
</dbReference>
<dbReference type="InterPro" id="IPR014362">
    <property type="entry name" value="Glu_DH"/>
</dbReference>
<dbReference type="CDD" id="cd05313">
    <property type="entry name" value="NAD_bind_2_Glu_DH"/>
    <property type="match status" value="1"/>
</dbReference>
<dbReference type="PROSITE" id="PS00074">
    <property type="entry name" value="GLFV_DEHYDROGENASE"/>
    <property type="match status" value="1"/>
</dbReference>
<proteinExistence type="inferred from homology"/>
<evidence type="ECO:0000256" key="2">
    <source>
        <dbReference type="ARBA" id="ARBA00011643"/>
    </source>
</evidence>
<dbReference type="PANTHER" id="PTHR43571">
    <property type="entry name" value="NADP-SPECIFIC GLUTAMATE DEHYDROGENASE 1-RELATED"/>
    <property type="match status" value="1"/>
</dbReference>
<dbReference type="InterPro" id="IPR006096">
    <property type="entry name" value="Glu/Leu/Phe/Val/Trp_DH_C"/>
</dbReference>
<dbReference type="SMART" id="SM00839">
    <property type="entry name" value="ELFV_dehydrog"/>
    <property type="match status" value="1"/>
</dbReference>
<dbReference type="Gene3D" id="1.10.285.10">
    <property type="entry name" value="Glutamate Dehydrogenase, chain A, domain 3"/>
    <property type="match status" value="2"/>
</dbReference>
<name>A0ABT2TVC3_9FIRM</name>
<dbReference type="EMBL" id="JAOQJL010000025">
    <property type="protein sequence ID" value="MCU6766179.1"/>
    <property type="molecule type" value="Genomic_DNA"/>
</dbReference>
<dbReference type="InterPro" id="IPR036291">
    <property type="entry name" value="NAD(P)-bd_dom_sf"/>
</dbReference>
<dbReference type="Pfam" id="PF00208">
    <property type="entry name" value="ELFV_dehydrog"/>
    <property type="match status" value="1"/>
</dbReference>
<comment type="caution">
    <text evidence="8">The sequence shown here is derived from an EMBL/GenBank/DDBJ whole genome shotgun (WGS) entry which is preliminary data.</text>
</comment>
<evidence type="ECO:0000256" key="5">
    <source>
        <dbReference type="PIRNR" id="PIRNR000185"/>
    </source>
</evidence>
<evidence type="ECO:0000313" key="8">
    <source>
        <dbReference type="EMBL" id="MCU6766179.1"/>
    </source>
</evidence>
<keyword evidence="9" id="KW-1185">Reference proteome</keyword>
<evidence type="ECO:0000256" key="4">
    <source>
        <dbReference type="ARBA" id="ARBA00023002"/>
    </source>
</evidence>
<dbReference type="InterPro" id="IPR050724">
    <property type="entry name" value="Glu_Leu_Phe_Val_DH"/>
</dbReference>
<dbReference type="Gene3D" id="3.40.50.10860">
    <property type="entry name" value="Leucine Dehydrogenase, chain A, domain 1"/>
    <property type="match status" value="1"/>
</dbReference>
<evidence type="ECO:0000256" key="6">
    <source>
        <dbReference type="RuleBase" id="RU004417"/>
    </source>
</evidence>
<evidence type="ECO:0000256" key="3">
    <source>
        <dbReference type="ARBA" id="ARBA00012896"/>
    </source>
</evidence>
<sequence>MSYTEEVYERVVAQNPGEPEFHQAVKEVLDSLKVVIDKNEEKYRSVSLLERLVEPERIISFRVPWVDDNGVVQVNKGYRVQFNSAIGPYKGGLRFHPSVNQGILKFLGFEQTFKNSLTGLPIGGGKGGSNFDPKGKSDREVMAFCQSFMTELSKYIGADTDVPAGDIGVGGREIGYLFGQYKRIRGLYEGVLTGKGLTYGGSLIRTQATGYGVVYMLDEIMKAHKDSIAGKTFVVTGSGNVAIYAVEKAQQLGGKVVAMCDSNGFIHDPEGIKLDIVKDIKEVKRGRIKEYADRVEGATYTEGLGIWNIKCDVYLPCATQNELSLDGAKALVANGCKYVVEGANMPTTLDATSYLMENGVLFMPGKAANAGGVATSALEMSQNSMRLSWTAEEVDEKLHNIMIDIFHKADDAAKRYDMEDNYVAGANIAGFEKVVDAMMAQGIC</sequence>
<comment type="similarity">
    <text evidence="1 5 6">Belongs to the Glu/Leu/Phe/Val dehydrogenases family.</text>
</comment>
<dbReference type="InterPro" id="IPR033524">
    <property type="entry name" value="Glu/Leu/Phe/Val_DH_AS"/>
</dbReference>
<dbReference type="SUPFAM" id="SSF51735">
    <property type="entry name" value="NAD(P)-binding Rossmann-fold domains"/>
    <property type="match status" value="1"/>
</dbReference>
<evidence type="ECO:0000256" key="1">
    <source>
        <dbReference type="ARBA" id="ARBA00006382"/>
    </source>
</evidence>
<dbReference type="InterPro" id="IPR046346">
    <property type="entry name" value="Aminoacid_DH-like_N_sf"/>
</dbReference>
<evidence type="ECO:0000259" key="7">
    <source>
        <dbReference type="SMART" id="SM00839"/>
    </source>
</evidence>
<evidence type="ECO:0000313" key="9">
    <source>
        <dbReference type="Proteomes" id="UP001652409"/>
    </source>
</evidence>
<dbReference type="Gene3D" id="3.40.50.720">
    <property type="entry name" value="NAD(P)-binding Rossmann-like Domain"/>
    <property type="match status" value="1"/>
</dbReference>
<dbReference type="PRINTS" id="PR00082">
    <property type="entry name" value="GLFDHDRGNASE"/>
</dbReference>
<comment type="subunit">
    <text evidence="2">Homohexamer.</text>
</comment>
<dbReference type="InterPro" id="IPR006097">
    <property type="entry name" value="Glu/Leu/Phe/Val/Trp_DH_dimer"/>
</dbReference>
<dbReference type="InterPro" id="IPR006095">
    <property type="entry name" value="Glu/Leu/Phe/Val/Trp_DH"/>
</dbReference>
<dbReference type="InterPro" id="IPR033922">
    <property type="entry name" value="NAD_bind_Glu_DH"/>
</dbReference>
<dbReference type="GO" id="GO:0004354">
    <property type="term" value="F:glutamate dehydrogenase (NADP+) activity"/>
    <property type="evidence" value="ECO:0007669"/>
    <property type="project" value="UniProtKB-EC"/>
</dbReference>